<feature type="compositionally biased region" description="Polar residues" evidence="1">
    <location>
        <begin position="242"/>
        <end position="272"/>
    </location>
</feature>
<evidence type="ECO:0000313" key="2">
    <source>
        <dbReference type="EMBL" id="PHH51781.1"/>
    </source>
</evidence>
<dbReference type="AlphaFoldDB" id="A0A2C5X1K9"/>
<name>A0A2C5X1K9_9PEZI</name>
<feature type="region of interest" description="Disordered" evidence="1">
    <location>
        <begin position="339"/>
        <end position="366"/>
    </location>
</feature>
<keyword evidence="3" id="KW-1185">Reference proteome</keyword>
<feature type="region of interest" description="Disordered" evidence="1">
    <location>
        <begin position="1"/>
        <end position="34"/>
    </location>
</feature>
<feature type="compositionally biased region" description="Low complexity" evidence="1">
    <location>
        <begin position="221"/>
        <end position="241"/>
    </location>
</feature>
<feature type="compositionally biased region" description="Basic residues" evidence="1">
    <location>
        <begin position="1"/>
        <end position="15"/>
    </location>
</feature>
<accession>A0A2C5X1K9</accession>
<dbReference type="Proteomes" id="UP000222788">
    <property type="component" value="Unassembled WGS sequence"/>
</dbReference>
<protein>
    <submittedName>
        <fullName evidence="2">Uncharacterized protein</fullName>
    </submittedName>
</protein>
<feature type="region of interest" description="Disordered" evidence="1">
    <location>
        <begin position="209"/>
        <end position="272"/>
    </location>
</feature>
<reference evidence="2 3" key="1">
    <citation type="journal article" date="2013" name="Fungal Biol.">
        <title>Analysis of microsatellite markers in the genome of the plant pathogen Ceratocystis fimbriata.</title>
        <authorList>
            <person name="Simpson M.C."/>
            <person name="Wilken P.M."/>
            <person name="Coetzee M.P."/>
            <person name="Wingfield M.J."/>
            <person name="Wingfield B.D."/>
        </authorList>
    </citation>
    <scope>NUCLEOTIDE SEQUENCE [LARGE SCALE GENOMIC DNA]</scope>
    <source>
        <strain evidence="2 3">CBS 114723</strain>
    </source>
</reference>
<evidence type="ECO:0000313" key="3">
    <source>
        <dbReference type="Proteomes" id="UP000222788"/>
    </source>
</evidence>
<proteinExistence type="predicted"/>
<dbReference type="EMBL" id="APWK03000085">
    <property type="protein sequence ID" value="PHH51781.1"/>
    <property type="molecule type" value="Genomic_DNA"/>
</dbReference>
<feature type="compositionally biased region" description="Polar residues" evidence="1">
    <location>
        <begin position="149"/>
        <end position="158"/>
    </location>
</feature>
<gene>
    <name evidence="2" type="ORF">CFIMG_008583RA00001</name>
</gene>
<dbReference type="STRING" id="1035309.A0A2C5X1K9"/>
<dbReference type="OrthoDB" id="5377213at2759"/>
<sequence length="433" mass="48145">MAAVHTKLHRHRSRGNGRLTGKRGSPSDKGSLDMSRTWEDQIHYESHGWGSSSARNNSFDCVDTSATTTTAISSSAIPRETNYNRTGSVDMLDSTFGSPRMHHASGTSIFATPRNNKYPAHNRSVSCTSHTSIATSSSGPRSGTFVHPFQQTPRTSSPPLYITPVSPLDNSHFPHDYSPTIEENVDKLYPPSPSSFAFRSSSVDARNSLEHSPTYHNMRISPTTLTPTYSPTYSDPHTSPTRESLCSPSSTGPLKSLSPTSATQVMSPKRSSLDMTFRLRSRSEVDTFTQREQIREARRKFDEKQRVKEEKYARVELEKKEREATKEAVKFEKAQLKKACSNGSSGRNSHEQTAIRRGTGGSNDTEKVSDLMFAANNYNNITPGVAPTDDIEDAGADVNQSSGRMYSAKKRTQSTWTAFILWVRTRLFKMGRR</sequence>
<evidence type="ECO:0000256" key="1">
    <source>
        <dbReference type="SAM" id="MobiDB-lite"/>
    </source>
</evidence>
<feature type="compositionally biased region" description="Polar residues" evidence="1">
    <location>
        <begin position="129"/>
        <end position="141"/>
    </location>
</feature>
<organism evidence="2 3">
    <name type="scientific">Ceratocystis fimbriata CBS 114723</name>
    <dbReference type="NCBI Taxonomy" id="1035309"/>
    <lineage>
        <taxon>Eukaryota</taxon>
        <taxon>Fungi</taxon>
        <taxon>Dikarya</taxon>
        <taxon>Ascomycota</taxon>
        <taxon>Pezizomycotina</taxon>
        <taxon>Sordariomycetes</taxon>
        <taxon>Hypocreomycetidae</taxon>
        <taxon>Microascales</taxon>
        <taxon>Ceratocystidaceae</taxon>
        <taxon>Ceratocystis</taxon>
    </lineage>
</organism>
<comment type="caution">
    <text evidence="2">The sequence shown here is derived from an EMBL/GenBank/DDBJ whole genome shotgun (WGS) entry which is preliminary data.</text>
</comment>
<reference evidence="2 3" key="2">
    <citation type="journal article" date="2013" name="IMA Fungus">
        <title>IMA Genome-F 1: Ceratocystis fimbriata: Draft nuclear genome sequence for the plant pathogen, Ceratocystis fimbriata.</title>
        <authorList>
            <person name="Wilken P.M."/>
            <person name="Steenkamp E.T."/>
            <person name="Wingfield M.J."/>
            <person name="de Beer Z.W."/>
            <person name="Wingfield B.D."/>
        </authorList>
    </citation>
    <scope>NUCLEOTIDE SEQUENCE [LARGE SCALE GENOMIC DNA]</scope>
    <source>
        <strain evidence="2 3">CBS 114723</strain>
    </source>
</reference>
<feature type="region of interest" description="Disordered" evidence="1">
    <location>
        <begin position="129"/>
        <end position="158"/>
    </location>
</feature>